<dbReference type="PROSITE" id="PS50253">
    <property type="entry name" value="COX3"/>
    <property type="match status" value="1"/>
</dbReference>
<dbReference type="GO" id="GO:0019646">
    <property type="term" value="P:aerobic electron transport chain"/>
    <property type="evidence" value="ECO:0007669"/>
    <property type="project" value="InterPro"/>
</dbReference>
<feature type="domain" description="Heme-copper oxidase subunit III family profile" evidence="8">
    <location>
        <begin position="42"/>
        <end position="218"/>
    </location>
</feature>
<dbReference type="InterPro" id="IPR000298">
    <property type="entry name" value="Cyt_c_oxidase-like_su3"/>
</dbReference>
<dbReference type="AlphaFoldDB" id="A0A6B2KUW9"/>
<dbReference type="Pfam" id="PF00510">
    <property type="entry name" value="COX3"/>
    <property type="match status" value="1"/>
</dbReference>
<comment type="similarity">
    <text evidence="2 6">Belongs to the cytochrome c oxidase subunit 3 family.</text>
</comment>
<feature type="transmembrane region" description="Helical" evidence="7">
    <location>
        <begin position="85"/>
        <end position="106"/>
    </location>
</feature>
<dbReference type="GO" id="GO:0005886">
    <property type="term" value="C:plasma membrane"/>
    <property type="evidence" value="ECO:0007669"/>
    <property type="project" value="UniProtKB-SubCell"/>
</dbReference>
<gene>
    <name evidence="9" type="ORF">GZH52_14755</name>
</gene>
<comment type="subcellular location">
    <subcellularLocation>
        <location evidence="6">Cell membrane</location>
        <topology evidence="6">Multi-pass membrane protein</topology>
    </subcellularLocation>
    <subcellularLocation>
        <location evidence="1">Membrane</location>
        <topology evidence="1">Multi-pass membrane protein</topology>
    </subcellularLocation>
</comment>
<name>A0A6B2KUW9_9NEIS</name>
<reference evidence="9 10" key="1">
    <citation type="submission" date="2020-02" db="EMBL/GenBank/DDBJ databases">
        <authorList>
            <person name="Yang Z."/>
        </authorList>
    </citation>
    <scope>NUCLEOTIDE SEQUENCE [LARGE SCALE GENOMIC DNA]</scope>
    <source>
        <strain evidence="9 10">HX-7-9</strain>
    </source>
</reference>
<evidence type="ECO:0000256" key="4">
    <source>
        <dbReference type="ARBA" id="ARBA00022989"/>
    </source>
</evidence>
<evidence type="ECO:0000256" key="7">
    <source>
        <dbReference type="SAM" id="Phobius"/>
    </source>
</evidence>
<dbReference type="InterPro" id="IPR035973">
    <property type="entry name" value="Cyt_c_oxidase_su3-like_sf"/>
</dbReference>
<dbReference type="Gene3D" id="1.20.120.80">
    <property type="entry name" value="Cytochrome c oxidase, subunit III, four-helix bundle"/>
    <property type="match status" value="1"/>
</dbReference>
<sequence length="218" mass="23639">MSQASSLTSRTTNEALTLSVPVHGQGRGDRLTPGERSLSGDLAMWGLIVAELAVFGLLFFAYAWQRRSHAEAYATAQATLALWPALVGTLGLLTGSFGVALAVHAWSQGWHALARAALYLGIVSGAVFILLKGADLLSLGGRGISLSSGGFWTFYLFLTGFHYLHVLLGWGLLLVVAWRARRGRYDHGDYSGVETVAAYWHMVDLVWVVLFALIYVAR</sequence>
<evidence type="ECO:0000313" key="9">
    <source>
        <dbReference type="EMBL" id="NDV14032.1"/>
    </source>
</evidence>
<evidence type="ECO:0000256" key="1">
    <source>
        <dbReference type="ARBA" id="ARBA00004141"/>
    </source>
</evidence>
<proteinExistence type="inferred from homology"/>
<feature type="transmembrane region" description="Helical" evidence="7">
    <location>
        <begin position="112"/>
        <end position="131"/>
    </location>
</feature>
<evidence type="ECO:0000313" key="10">
    <source>
        <dbReference type="Proteomes" id="UP000482578"/>
    </source>
</evidence>
<evidence type="ECO:0000256" key="3">
    <source>
        <dbReference type="ARBA" id="ARBA00022692"/>
    </source>
</evidence>
<accession>A0A6B2KUW9</accession>
<keyword evidence="4 7" id="KW-1133">Transmembrane helix</keyword>
<evidence type="ECO:0000256" key="5">
    <source>
        <dbReference type="ARBA" id="ARBA00023136"/>
    </source>
</evidence>
<dbReference type="Proteomes" id="UP000482578">
    <property type="component" value="Unassembled WGS sequence"/>
</dbReference>
<evidence type="ECO:0000256" key="6">
    <source>
        <dbReference type="RuleBase" id="RU003376"/>
    </source>
</evidence>
<keyword evidence="3 6" id="KW-0812">Transmembrane</keyword>
<dbReference type="PANTHER" id="PTHR11403">
    <property type="entry name" value="CYTOCHROME C OXIDASE SUBUNIT III"/>
    <property type="match status" value="1"/>
</dbReference>
<keyword evidence="10" id="KW-1185">Reference proteome</keyword>
<keyword evidence="5 7" id="KW-0472">Membrane</keyword>
<protein>
    <submittedName>
        <fullName evidence="9">Cytochrome c oxidase subunit 3 family protein</fullName>
    </submittedName>
</protein>
<dbReference type="GO" id="GO:0004129">
    <property type="term" value="F:cytochrome-c oxidase activity"/>
    <property type="evidence" value="ECO:0007669"/>
    <property type="project" value="InterPro"/>
</dbReference>
<dbReference type="InterPro" id="IPR024791">
    <property type="entry name" value="Cyt_c/ubiquinol_Oxase_su3"/>
</dbReference>
<dbReference type="EMBL" id="JAAGAA010000015">
    <property type="protein sequence ID" value="NDV14032.1"/>
    <property type="molecule type" value="Genomic_DNA"/>
</dbReference>
<comment type="caution">
    <text evidence="9">The sequence shown here is derived from an EMBL/GenBank/DDBJ whole genome shotgun (WGS) entry which is preliminary data.</text>
</comment>
<organism evidence="9 10">
    <name type="scientific">Crenobacter caeni</name>
    <dbReference type="NCBI Taxonomy" id="2705474"/>
    <lineage>
        <taxon>Bacteria</taxon>
        <taxon>Pseudomonadati</taxon>
        <taxon>Pseudomonadota</taxon>
        <taxon>Betaproteobacteria</taxon>
        <taxon>Neisseriales</taxon>
        <taxon>Neisseriaceae</taxon>
        <taxon>Crenobacter</taxon>
    </lineage>
</organism>
<feature type="transmembrane region" description="Helical" evidence="7">
    <location>
        <begin position="198"/>
        <end position="217"/>
    </location>
</feature>
<dbReference type="PANTHER" id="PTHR11403:SF6">
    <property type="entry name" value="NITRIC OXIDE REDUCTASE SUBUNIT E"/>
    <property type="match status" value="1"/>
</dbReference>
<evidence type="ECO:0000259" key="8">
    <source>
        <dbReference type="PROSITE" id="PS50253"/>
    </source>
</evidence>
<dbReference type="SUPFAM" id="SSF81452">
    <property type="entry name" value="Cytochrome c oxidase subunit III-like"/>
    <property type="match status" value="1"/>
</dbReference>
<feature type="transmembrane region" description="Helical" evidence="7">
    <location>
        <begin position="152"/>
        <end position="178"/>
    </location>
</feature>
<feature type="transmembrane region" description="Helical" evidence="7">
    <location>
        <begin position="42"/>
        <end position="64"/>
    </location>
</feature>
<evidence type="ECO:0000256" key="2">
    <source>
        <dbReference type="ARBA" id="ARBA00010581"/>
    </source>
</evidence>
<dbReference type="InterPro" id="IPR013833">
    <property type="entry name" value="Cyt_c_oxidase_su3_a-hlx"/>
</dbReference>